<organism evidence="1 2">
    <name type="scientific">Chamaesiphon minutus (strain ATCC 27169 / PCC 6605)</name>
    <dbReference type="NCBI Taxonomy" id="1173020"/>
    <lineage>
        <taxon>Bacteria</taxon>
        <taxon>Bacillati</taxon>
        <taxon>Cyanobacteriota</taxon>
        <taxon>Cyanophyceae</taxon>
        <taxon>Gomontiellales</taxon>
        <taxon>Chamaesiphonaceae</taxon>
        <taxon>Chamaesiphon</taxon>
    </lineage>
</organism>
<dbReference type="OrthoDB" id="8452178at2"/>
<dbReference type="EMBL" id="CP003600">
    <property type="protein sequence ID" value="AFY92686.1"/>
    <property type="molecule type" value="Genomic_DNA"/>
</dbReference>
<gene>
    <name evidence="1" type="ORF">Cha6605_1526</name>
</gene>
<evidence type="ECO:0000313" key="2">
    <source>
        <dbReference type="Proteomes" id="UP000010366"/>
    </source>
</evidence>
<dbReference type="AlphaFoldDB" id="K9UE30"/>
<dbReference type="STRING" id="1173020.Cha6605_1526"/>
<protein>
    <submittedName>
        <fullName evidence="1">Uncharacterized protein</fullName>
    </submittedName>
</protein>
<reference evidence="1 2" key="1">
    <citation type="submission" date="2012-05" db="EMBL/GenBank/DDBJ databases">
        <title>Finished chromosome of genome of Chamaesiphon sp. PCC 6605.</title>
        <authorList>
            <consortium name="US DOE Joint Genome Institute"/>
            <person name="Gugger M."/>
            <person name="Coursin T."/>
            <person name="Rippka R."/>
            <person name="Tandeau De Marsac N."/>
            <person name="Huntemann M."/>
            <person name="Wei C.-L."/>
            <person name="Han J."/>
            <person name="Detter J.C."/>
            <person name="Han C."/>
            <person name="Tapia R."/>
            <person name="Chen A."/>
            <person name="Kyrpides N."/>
            <person name="Mavromatis K."/>
            <person name="Markowitz V."/>
            <person name="Szeto E."/>
            <person name="Ivanova N."/>
            <person name="Pagani I."/>
            <person name="Pati A."/>
            <person name="Goodwin L."/>
            <person name="Nordberg H.P."/>
            <person name="Cantor M.N."/>
            <person name="Hua S.X."/>
            <person name="Woyke T."/>
            <person name="Kerfeld C.A."/>
        </authorList>
    </citation>
    <scope>NUCLEOTIDE SEQUENCE [LARGE SCALE GENOMIC DNA]</scope>
    <source>
        <strain evidence="2">ATCC 27169 / PCC 6605</strain>
    </source>
</reference>
<name>K9UE30_CHAP6</name>
<accession>K9UE30</accession>
<dbReference type="KEGG" id="cmp:Cha6605_1526"/>
<sequence>MTTVRTIADLTAQQQIELLAAQHDITYQKTQLDELADTYSRLSDAEVELDEIELLLLELDRAGILTGKDNGLLHLQYLRERK</sequence>
<keyword evidence="2" id="KW-1185">Reference proteome</keyword>
<dbReference type="Proteomes" id="UP000010366">
    <property type="component" value="Chromosome"/>
</dbReference>
<dbReference type="RefSeq" id="WP_015158862.1">
    <property type="nucleotide sequence ID" value="NC_019697.1"/>
</dbReference>
<proteinExistence type="predicted"/>
<evidence type="ECO:0000313" key="1">
    <source>
        <dbReference type="EMBL" id="AFY92686.1"/>
    </source>
</evidence>
<dbReference type="HOGENOM" id="CLU_187676_0_0_3"/>
<dbReference type="eggNOG" id="ENOG5033C1M">
    <property type="taxonomic scope" value="Bacteria"/>
</dbReference>